<feature type="transmembrane region" description="Helical" evidence="1">
    <location>
        <begin position="380"/>
        <end position="398"/>
    </location>
</feature>
<dbReference type="PANTHER" id="PTHR35313">
    <property type="entry name" value="NO EXINE FORMATION 1"/>
    <property type="match status" value="1"/>
</dbReference>
<keyword evidence="1" id="KW-0472">Membrane</keyword>
<gene>
    <name evidence="2" type="ORF">APUTEX25_003094</name>
</gene>
<accession>A0A3M7KZW7</accession>
<feature type="transmembrane region" description="Helical" evidence="1">
    <location>
        <begin position="42"/>
        <end position="67"/>
    </location>
</feature>
<protein>
    <submittedName>
        <fullName evidence="2">Uncharacterized protein</fullName>
    </submittedName>
</protein>
<dbReference type="EMBL" id="QOKY01000173">
    <property type="protein sequence ID" value="RMZ54716.1"/>
    <property type="molecule type" value="Genomic_DNA"/>
</dbReference>
<feature type="transmembrane region" description="Helical" evidence="1">
    <location>
        <begin position="79"/>
        <end position="98"/>
    </location>
</feature>
<feature type="transmembrane region" description="Helical" evidence="1">
    <location>
        <begin position="305"/>
        <end position="330"/>
    </location>
</feature>
<feature type="transmembrane region" description="Helical" evidence="1">
    <location>
        <begin position="239"/>
        <end position="262"/>
    </location>
</feature>
<keyword evidence="1" id="KW-0812">Transmembrane</keyword>
<feature type="transmembrane region" description="Helical" evidence="1">
    <location>
        <begin position="104"/>
        <end position="125"/>
    </location>
</feature>
<name>A0A3M7KZW7_AUXPR</name>
<keyword evidence="1" id="KW-1133">Transmembrane helix</keyword>
<feature type="transmembrane region" description="Helical" evidence="1">
    <location>
        <begin position="342"/>
        <end position="360"/>
    </location>
</feature>
<dbReference type="AlphaFoldDB" id="A0A3M7KZW7"/>
<feature type="transmembrane region" description="Helical" evidence="1">
    <location>
        <begin position="146"/>
        <end position="165"/>
    </location>
</feature>
<proteinExistence type="predicted"/>
<comment type="caution">
    <text evidence="2">The sequence shown here is derived from an EMBL/GenBank/DDBJ whole genome shotgun (WGS) entry which is preliminary data.</text>
</comment>
<reference evidence="3" key="1">
    <citation type="journal article" date="2018" name="Algal Res.">
        <title>Characterization of plant carbon substrate utilization by Auxenochlorella protothecoides.</title>
        <authorList>
            <person name="Vogler B.W."/>
            <person name="Starkenburg S.R."/>
            <person name="Sudasinghe N."/>
            <person name="Schambach J.Y."/>
            <person name="Rollin J.A."/>
            <person name="Pattathil S."/>
            <person name="Barry A.N."/>
        </authorList>
    </citation>
    <scope>NUCLEOTIDE SEQUENCE [LARGE SCALE GENOMIC DNA]</scope>
    <source>
        <strain evidence="3">UTEX 25</strain>
    </source>
</reference>
<sequence>MFGAGSLAAAGRGSLPPLPSTPPKPIGFAYNERVAAALLPSLIILAGFDGGSMASILMVGGMAVYILDTLRQKEMAFGVAWATLGLALLAAASGKLFLASEMPGILAALVLLITAACLALTGLWISIQFRWIQLQYPVVVAGFEKTLIGGSFPVAAAVQSWALTVAAGVDAAPFLLVALLCTLYHLLALPLEPSLAPRGRGGWGEPGEGAAAFFLVATLPAGMYAVAEAADLAHWVHAWSLLLLASLPLLAVACMPRGLWWLGAGERVRRLRAGLLLASLAAALAGLEARVVFRSYAQYLRLPPPWSYLAVTVAVYGAAALLLLHAVGALEPEVERAMAGPVLVVGAAVGALALGLPLWVMPAPLAAAAGLAGWAETRRAGDYGVFVLGTLLAAAWFLHHHFWFLEVRVAGYALRTLSALAAKACQPRPSQRRARRKALRAAVRLSARAQKRRYCTQASVPWAWSRPSPLAWALAGLGSEKAQPLGRAALAALLGLCLGGGLLARSGELKALGAGTAVVLGLQAAEASRARAALHAAI</sequence>
<organism evidence="2 3">
    <name type="scientific">Auxenochlorella protothecoides</name>
    <name type="common">Green microalga</name>
    <name type="synonym">Chlorella protothecoides</name>
    <dbReference type="NCBI Taxonomy" id="3075"/>
    <lineage>
        <taxon>Eukaryota</taxon>
        <taxon>Viridiplantae</taxon>
        <taxon>Chlorophyta</taxon>
        <taxon>core chlorophytes</taxon>
        <taxon>Trebouxiophyceae</taxon>
        <taxon>Chlorellales</taxon>
        <taxon>Chlorellaceae</taxon>
        <taxon>Auxenochlorella</taxon>
    </lineage>
</organism>
<feature type="transmembrane region" description="Helical" evidence="1">
    <location>
        <begin position="210"/>
        <end position="227"/>
    </location>
</feature>
<evidence type="ECO:0000256" key="1">
    <source>
        <dbReference type="SAM" id="Phobius"/>
    </source>
</evidence>
<feature type="transmembrane region" description="Helical" evidence="1">
    <location>
        <begin position="171"/>
        <end position="189"/>
    </location>
</feature>
<evidence type="ECO:0000313" key="2">
    <source>
        <dbReference type="EMBL" id="RMZ54716.1"/>
    </source>
</evidence>
<dbReference type="PANTHER" id="PTHR35313:SF1">
    <property type="entry name" value="NO EXINE FORMATION 1"/>
    <property type="match status" value="1"/>
</dbReference>
<dbReference type="Proteomes" id="UP000279271">
    <property type="component" value="Unassembled WGS sequence"/>
</dbReference>
<evidence type="ECO:0000313" key="3">
    <source>
        <dbReference type="Proteomes" id="UP000279271"/>
    </source>
</evidence>
<feature type="transmembrane region" description="Helical" evidence="1">
    <location>
        <begin position="274"/>
        <end position="293"/>
    </location>
</feature>